<organism evidence="2 3">
    <name type="scientific">Roseimaritima ulvae</name>
    <dbReference type="NCBI Taxonomy" id="980254"/>
    <lineage>
        <taxon>Bacteria</taxon>
        <taxon>Pseudomonadati</taxon>
        <taxon>Planctomycetota</taxon>
        <taxon>Planctomycetia</taxon>
        <taxon>Pirellulales</taxon>
        <taxon>Pirellulaceae</taxon>
        <taxon>Roseimaritima</taxon>
    </lineage>
</organism>
<dbReference type="OrthoDB" id="271806at2"/>
<sequence length="419" mass="44917">MSISLISRLGRGVAAAGLALVGGAIATTGTLSYANDELPPGMAAELDNDAYQRVIAEHLQSSGEVQPTSHQSGYVEGGYVDSGYGTQYAESSRKPRHRRSGKRKSGSLLGGLCSSDGCPDPWWAHRHSVYGEFLYLNAGSSDLVHAIEFTGPTAADSPTGPVGIINNDPEAGFRVGASLAASNCTSLNLGYTYWSGSEADTINAQGTNVLNSQILHPSLLTTGAASLQATAVHDIDFQLVDLNYRHLWKRTQNTAINWTAGVRYGNMEQSLIAQQTIQVATGLTTVTTDIDFDGFGIHGGLDMERYSCETGLFVYGKGMASLMAGEWNANYRQVNQFGGGVVANDYEDFHATPILEGELGMGWMNNGGHIRFQLGYMMSGWYEAVSTRGYVDAVRANDLLDIGETITFSGLTTRLTVMF</sequence>
<gene>
    <name evidence="2" type="ORF">UC8_56210</name>
</gene>
<evidence type="ECO:0000256" key="1">
    <source>
        <dbReference type="SAM" id="MobiDB-lite"/>
    </source>
</evidence>
<feature type="compositionally biased region" description="Basic residues" evidence="1">
    <location>
        <begin position="94"/>
        <end position="105"/>
    </location>
</feature>
<dbReference type="Pfam" id="PF05150">
    <property type="entry name" value="Legionella_OMP"/>
    <property type="match status" value="1"/>
</dbReference>
<keyword evidence="3" id="KW-1185">Reference proteome</keyword>
<protein>
    <submittedName>
        <fullName evidence="2">Uncharacterized protein</fullName>
    </submittedName>
</protein>
<dbReference type="AlphaFoldDB" id="A0A5B9R032"/>
<name>A0A5B9R032_9BACT</name>
<dbReference type="EMBL" id="CP042914">
    <property type="protein sequence ID" value="QEG43570.1"/>
    <property type="molecule type" value="Genomic_DNA"/>
</dbReference>
<dbReference type="RefSeq" id="WP_068132528.1">
    <property type="nucleotide sequence ID" value="NZ_CP042914.1"/>
</dbReference>
<evidence type="ECO:0000313" key="2">
    <source>
        <dbReference type="EMBL" id="QEG43570.1"/>
    </source>
</evidence>
<accession>A0A5B9R032</accession>
<dbReference type="InterPro" id="IPR007825">
    <property type="entry name" value="Major_OMP_Legionella"/>
</dbReference>
<reference evidence="2 3" key="1">
    <citation type="submission" date="2019-08" db="EMBL/GenBank/DDBJ databases">
        <title>Deep-cultivation of Planctomycetes and their phenomic and genomic characterization uncovers novel biology.</title>
        <authorList>
            <person name="Wiegand S."/>
            <person name="Jogler M."/>
            <person name="Boedeker C."/>
            <person name="Pinto D."/>
            <person name="Vollmers J."/>
            <person name="Rivas-Marin E."/>
            <person name="Kohn T."/>
            <person name="Peeters S.H."/>
            <person name="Heuer A."/>
            <person name="Rast P."/>
            <person name="Oberbeckmann S."/>
            <person name="Bunk B."/>
            <person name="Jeske O."/>
            <person name="Meyerdierks A."/>
            <person name="Storesund J.E."/>
            <person name="Kallscheuer N."/>
            <person name="Luecker S."/>
            <person name="Lage O.M."/>
            <person name="Pohl T."/>
            <person name="Merkel B.J."/>
            <person name="Hornburger P."/>
            <person name="Mueller R.-W."/>
            <person name="Bruemmer F."/>
            <person name="Labrenz M."/>
            <person name="Spormann A.M."/>
            <person name="Op den Camp H."/>
            <person name="Overmann J."/>
            <person name="Amann R."/>
            <person name="Jetten M.S.M."/>
            <person name="Mascher T."/>
            <person name="Medema M.H."/>
            <person name="Devos D.P."/>
            <person name="Kaster A.-K."/>
            <person name="Ovreas L."/>
            <person name="Rohde M."/>
            <person name="Galperin M.Y."/>
            <person name="Jogler C."/>
        </authorList>
    </citation>
    <scope>NUCLEOTIDE SEQUENCE [LARGE SCALE GENOMIC DNA]</scope>
    <source>
        <strain evidence="2 3">UC8</strain>
    </source>
</reference>
<evidence type="ECO:0000313" key="3">
    <source>
        <dbReference type="Proteomes" id="UP000325286"/>
    </source>
</evidence>
<dbReference type="KEGG" id="rul:UC8_56210"/>
<proteinExistence type="predicted"/>
<feature type="region of interest" description="Disordered" evidence="1">
    <location>
        <begin position="85"/>
        <end position="106"/>
    </location>
</feature>
<dbReference type="Proteomes" id="UP000325286">
    <property type="component" value="Chromosome"/>
</dbReference>